<feature type="transmembrane region" description="Helical" evidence="16">
    <location>
        <begin position="132"/>
        <end position="153"/>
    </location>
</feature>
<dbReference type="InterPro" id="IPR050269">
    <property type="entry name" value="ComplexI_Subunit6"/>
</dbReference>
<geneLocation type="mitochondrion" evidence="17"/>
<evidence type="ECO:0000256" key="2">
    <source>
        <dbReference type="ARBA" id="ARBA00005698"/>
    </source>
</evidence>
<evidence type="ECO:0000256" key="4">
    <source>
        <dbReference type="ARBA" id="ARBA00021095"/>
    </source>
</evidence>
<evidence type="ECO:0000256" key="7">
    <source>
        <dbReference type="ARBA" id="ARBA00022692"/>
    </source>
</evidence>
<evidence type="ECO:0000256" key="15">
    <source>
        <dbReference type="ARBA" id="ARBA00049551"/>
    </source>
</evidence>
<dbReference type="GO" id="GO:0031966">
    <property type="term" value="C:mitochondrial membrane"/>
    <property type="evidence" value="ECO:0007669"/>
    <property type="project" value="UniProtKB-SubCell"/>
</dbReference>
<keyword evidence="9" id="KW-0249">Electron transport</keyword>
<evidence type="ECO:0000256" key="3">
    <source>
        <dbReference type="ARBA" id="ARBA00012944"/>
    </source>
</evidence>
<dbReference type="GO" id="GO:0008137">
    <property type="term" value="F:NADH dehydrogenase (ubiquinone) activity"/>
    <property type="evidence" value="ECO:0007669"/>
    <property type="project" value="UniProtKB-EC"/>
</dbReference>
<keyword evidence="8" id="KW-1278">Translocase</keyword>
<dbReference type="EMBL" id="MG737762">
    <property type="protein sequence ID" value="AWV83780.1"/>
    <property type="molecule type" value="Genomic_DNA"/>
</dbReference>
<evidence type="ECO:0000256" key="16">
    <source>
        <dbReference type="SAM" id="Phobius"/>
    </source>
</evidence>
<evidence type="ECO:0000256" key="6">
    <source>
        <dbReference type="ARBA" id="ARBA00022660"/>
    </source>
</evidence>
<dbReference type="PANTHER" id="PTHR11435">
    <property type="entry name" value="NADH UBIQUINONE OXIDOREDUCTASE SUBUNIT ND6"/>
    <property type="match status" value="1"/>
</dbReference>
<organism evidence="17">
    <name type="scientific">Okanagana oregona</name>
    <dbReference type="NCBI Taxonomy" id="2219933"/>
    <lineage>
        <taxon>Eukaryota</taxon>
        <taxon>Metazoa</taxon>
        <taxon>Ecdysozoa</taxon>
        <taxon>Arthropoda</taxon>
        <taxon>Hexapoda</taxon>
        <taxon>Insecta</taxon>
        <taxon>Pterygota</taxon>
        <taxon>Neoptera</taxon>
        <taxon>Paraneoptera</taxon>
        <taxon>Hemiptera</taxon>
        <taxon>Auchenorrhyncha</taxon>
        <taxon>Cicadoidea</taxon>
        <taxon>Cicadidae</taxon>
        <taxon>Tibicininae</taxon>
        <taxon>Tibicinini</taxon>
        <taxon>Okanagana</taxon>
    </lineage>
</organism>
<evidence type="ECO:0000256" key="11">
    <source>
        <dbReference type="ARBA" id="ARBA00023027"/>
    </source>
</evidence>
<evidence type="ECO:0000256" key="1">
    <source>
        <dbReference type="ARBA" id="ARBA00004225"/>
    </source>
</evidence>
<evidence type="ECO:0000256" key="8">
    <source>
        <dbReference type="ARBA" id="ARBA00022967"/>
    </source>
</evidence>
<evidence type="ECO:0000313" key="17">
    <source>
        <dbReference type="EMBL" id="AWV83780.1"/>
    </source>
</evidence>
<keyword evidence="6" id="KW-0679">Respiratory chain</keyword>
<evidence type="ECO:0000256" key="5">
    <source>
        <dbReference type="ARBA" id="ARBA00022448"/>
    </source>
</evidence>
<evidence type="ECO:0000256" key="13">
    <source>
        <dbReference type="ARBA" id="ARBA00023136"/>
    </source>
</evidence>
<feature type="transmembrane region" description="Helical" evidence="16">
    <location>
        <begin position="76"/>
        <end position="99"/>
    </location>
</feature>
<comment type="similarity">
    <text evidence="2">Belongs to the complex I subunit 6 family.</text>
</comment>
<gene>
    <name evidence="17" type="primary">nad6</name>
</gene>
<keyword evidence="13 16" id="KW-0472">Membrane</keyword>
<protein>
    <recommendedName>
        <fullName evidence="4">NADH-ubiquinone oxidoreductase chain 6</fullName>
        <ecNumber evidence="3">7.1.1.2</ecNumber>
    </recommendedName>
    <alternativeName>
        <fullName evidence="14">NADH dehydrogenase subunit 6</fullName>
    </alternativeName>
</protein>
<keyword evidence="5" id="KW-0813">Transport</keyword>
<evidence type="ECO:0000256" key="9">
    <source>
        <dbReference type="ARBA" id="ARBA00022982"/>
    </source>
</evidence>
<evidence type="ECO:0000256" key="10">
    <source>
        <dbReference type="ARBA" id="ARBA00022989"/>
    </source>
</evidence>
<evidence type="ECO:0000256" key="12">
    <source>
        <dbReference type="ARBA" id="ARBA00023128"/>
    </source>
</evidence>
<comment type="subcellular location">
    <subcellularLocation>
        <location evidence="1">Mitochondrion membrane</location>
        <topology evidence="1">Multi-pass membrane protein</topology>
    </subcellularLocation>
</comment>
<dbReference type="EC" id="7.1.1.2" evidence="3"/>
<sequence length="163" mass="19302">MKIMLSFSFLFTILFMSTKHPLSMGSILLMQTILSSMICSLNLNSYLFSYILYLIFVGGMLILFMYMASVASNEKFYLSNVLFIMYLMMFMFFVLYKYFLHLESNSYYMIINSFDQNSNYLINKLYIMPSSMLTLMMVFYLLFTMIVVSNIIGMKFMPLRSLY</sequence>
<comment type="catalytic activity">
    <reaction evidence="15">
        <text>a ubiquinone + NADH + 5 H(+)(in) = a ubiquinol + NAD(+) + 4 H(+)(out)</text>
        <dbReference type="Rhea" id="RHEA:29091"/>
        <dbReference type="Rhea" id="RHEA-COMP:9565"/>
        <dbReference type="Rhea" id="RHEA-COMP:9566"/>
        <dbReference type="ChEBI" id="CHEBI:15378"/>
        <dbReference type="ChEBI" id="CHEBI:16389"/>
        <dbReference type="ChEBI" id="CHEBI:17976"/>
        <dbReference type="ChEBI" id="CHEBI:57540"/>
        <dbReference type="ChEBI" id="CHEBI:57945"/>
        <dbReference type="EC" id="7.1.1.2"/>
    </reaction>
</comment>
<proteinExistence type="inferred from homology"/>
<keyword evidence="12 17" id="KW-0496">Mitochondrion</keyword>
<dbReference type="AlphaFoldDB" id="A0A3Q8GB08"/>
<dbReference type="PANTHER" id="PTHR11435:SF1">
    <property type="entry name" value="NADH-UBIQUINONE OXIDOREDUCTASE CHAIN 6"/>
    <property type="match status" value="1"/>
</dbReference>
<keyword evidence="11" id="KW-0520">NAD</keyword>
<keyword evidence="10 16" id="KW-1133">Transmembrane helix</keyword>
<name>A0A3Q8GB08_9HEMI</name>
<reference evidence="17" key="1">
    <citation type="journal article" date="2018" name="J. Hered.">
        <title>One hundred mitochondrial genomes of cicadas.</title>
        <authorList>
            <person name="Lukasik P."/>
            <person name="Chong R.A."/>
            <person name="Nazario K."/>
            <person name="Matsuura Y."/>
            <person name="Bublitz D."/>
            <person name="Campbell M.A."/>
            <person name="Meyer M."/>
            <person name="Van Leuven J.T."/>
            <person name="Pessacq P."/>
            <person name="Veloso C."/>
            <person name="Simon C."/>
            <person name="McCutcheon J.P."/>
        </authorList>
    </citation>
    <scope>NUCLEOTIDE SEQUENCE</scope>
    <source>
        <strain evidence="17">DB114</strain>
        <tissue evidence="17">Bacteriome</tissue>
    </source>
</reference>
<accession>A0A3Q8GB08</accession>
<evidence type="ECO:0000256" key="14">
    <source>
        <dbReference type="ARBA" id="ARBA00031019"/>
    </source>
</evidence>
<keyword evidence="7 16" id="KW-0812">Transmembrane</keyword>
<feature type="transmembrane region" description="Helical" evidence="16">
    <location>
        <begin position="45"/>
        <end position="64"/>
    </location>
</feature>